<dbReference type="Proteomes" id="UP001596025">
    <property type="component" value="Unassembled WGS sequence"/>
</dbReference>
<gene>
    <name evidence="3" type="ORF">ACFO3M_17185</name>
</gene>
<keyword evidence="4" id="KW-1185">Reference proteome</keyword>
<feature type="compositionally biased region" description="Low complexity" evidence="1">
    <location>
        <begin position="38"/>
        <end position="66"/>
    </location>
</feature>
<sequence length="183" mass="17755">MSVRKYLLTHRCAAVPLALTCGLLVLGGCSTGGTQADTTTTADGTTSTGATGSPADPTAGTPAADGSPAVDTDAVQTDAPVDSASLVLARAEWSPGLPGIEAAAFVQGLVETGGECTAVAEPADGGDAVSSEATEAEPGPATTECGALAVVLPEGSTGAWAVTVTYTSGSTELESETVTVDVP</sequence>
<evidence type="ECO:0000313" key="4">
    <source>
        <dbReference type="Proteomes" id="UP001596025"/>
    </source>
</evidence>
<feature type="region of interest" description="Disordered" evidence="1">
    <location>
        <begin position="38"/>
        <end position="74"/>
    </location>
</feature>
<dbReference type="PROSITE" id="PS51257">
    <property type="entry name" value="PROKAR_LIPOPROTEIN"/>
    <property type="match status" value="1"/>
</dbReference>
<comment type="caution">
    <text evidence="3">The sequence shown here is derived from an EMBL/GenBank/DDBJ whole genome shotgun (WGS) entry which is preliminary data.</text>
</comment>
<name>A0ABV9LMR6_9ACTN</name>
<evidence type="ECO:0000256" key="1">
    <source>
        <dbReference type="SAM" id="MobiDB-lite"/>
    </source>
</evidence>
<dbReference type="EMBL" id="JBHSGR010000020">
    <property type="protein sequence ID" value="MFC4695136.1"/>
    <property type="molecule type" value="Genomic_DNA"/>
</dbReference>
<accession>A0ABV9LMR6</accession>
<proteinExistence type="predicted"/>
<keyword evidence="2" id="KW-0732">Signal</keyword>
<dbReference type="RefSeq" id="WP_387991454.1">
    <property type="nucleotide sequence ID" value="NZ_JBHSGR010000020.1"/>
</dbReference>
<evidence type="ECO:0000256" key="2">
    <source>
        <dbReference type="SAM" id="SignalP"/>
    </source>
</evidence>
<reference evidence="4" key="1">
    <citation type="journal article" date="2019" name="Int. J. Syst. Evol. Microbiol.">
        <title>The Global Catalogue of Microorganisms (GCM) 10K type strain sequencing project: providing services to taxonomists for standard genome sequencing and annotation.</title>
        <authorList>
            <consortium name="The Broad Institute Genomics Platform"/>
            <consortium name="The Broad Institute Genome Sequencing Center for Infectious Disease"/>
            <person name="Wu L."/>
            <person name="Ma J."/>
        </authorList>
    </citation>
    <scope>NUCLEOTIDE SEQUENCE [LARGE SCALE GENOMIC DNA]</scope>
    <source>
        <strain evidence="4">CCUG 62763</strain>
    </source>
</reference>
<evidence type="ECO:0000313" key="3">
    <source>
        <dbReference type="EMBL" id="MFC4695136.1"/>
    </source>
</evidence>
<feature type="chain" id="PRO_5047185583" evidence="2">
    <location>
        <begin position="37"/>
        <end position="183"/>
    </location>
</feature>
<organism evidence="3 4">
    <name type="scientific">Geodermatophilus arenarius</name>
    <dbReference type="NCBI Taxonomy" id="1137990"/>
    <lineage>
        <taxon>Bacteria</taxon>
        <taxon>Bacillati</taxon>
        <taxon>Actinomycetota</taxon>
        <taxon>Actinomycetes</taxon>
        <taxon>Geodermatophilales</taxon>
        <taxon>Geodermatophilaceae</taxon>
        <taxon>Geodermatophilus</taxon>
    </lineage>
</organism>
<protein>
    <submittedName>
        <fullName evidence="3">Uncharacterized protein</fullName>
    </submittedName>
</protein>
<feature type="signal peptide" evidence="2">
    <location>
        <begin position="1"/>
        <end position="36"/>
    </location>
</feature>